<dbReference type="AlphaFoldDB" id="A0AAD7CED1"/>
<comment type="caution">
    <text evidence="1">The sequence shown here is derived from an EMBL/GenBank/DDBJ whole genome shotgun (WGS) entry which is preliminary data.</text>
</comment>
<reference evidence="1" key="1">
    <citation type="submission" date="2023-03" db="EMBL/GenBank/DDBJ databases">
        <title>Massive genome expansion in bonnet fungi (Mycena s.s.) driven by repeated elements and novel gene families across ecological guilds.</title>
        <authorList>
            <consortium name="Lawrence Berkeley National Laboratory"/>
            <person name="Harder C.B."/>
            <person name="Miyauchi S."/>
            <person name="Viragh M."/>
            <person name="Kuo A."/>
            <person name="Thoen E."/>
            <person name="Andreopoulos B."/>
            <person name="Lu D."/>
            <person name="Skrede I."/>
            <person name="Drula E."/>
            <person name="Henrissat B."/>
            <person name="Morin E."/>
            <person name="Kohler A."/>
            <person name="Barry K."/>
            <person name="LaButti K."/>
            <person name="Morin E."/>
            <person name="Salamov A."/>
            <person name="Lipzen A."/>
            <person name="Mereny Z."/>
            <person name="Hegedus B."/>
            <person name="Baldrian P."/>
            <person name="Stursova M."/>
            <person name="Weitz H."/>
            <person name="Taylor A."/>
            <person name="Grigoriev I.V."/>
            <person name="Nagy L.G."/>
            <person name="Martin F."/>
            <person name="Kauserud H."/>
        </authorList>
    </citation>
    <scope>NUCLEOTIDE SEQUENCE</scope>
    <source>
        <strain evidence="1">9284</strain>
    </source>
</reference>
<keyword evidence="2" id="KW-1185">Reference proteome</keyword>
<evidence type="ECO:0000313" key="1">
    <source>
        <dbReference type="EMBL" id="KAJ7646830.1"/>
    </source>
</evidence>
<dbReference type="Proteomes" id="UP001221142">
    <property type="component" value="Unassembled WGS sequence"/>
</dbReference>
<accession>A0AAD7CED1</accession>
<proteinExistence type="predicted"/>
<sequence length="131" mass="14603">MTHSESVKTLVEQAVETAAGILEALAKYQEVLSDQEKEQIMEIYTHLQESIQTTQNEYAAQGSLTKAVNYFQSQKSMDDLKAEAEAGYAKVQRIVEMRRLASAVFMRQNEENTDGMTLIDGSTGHLLKAEA</sequence>
<dbReference type="EMBL" id="JARKIF010000002">
    <property type="protein sequence ID" value="KAJ7646830.1"/>
    <property type="molecule type" value="Genomic_DNA"/>
</dbReference>
<gene>
    <name evidence="1" type="ORF">FB45DRAFT_1051443</name>
</gene>
<organism evidence="1 2">
    <name type="scientific">Roridomyces roridus</name>
    <dbReference type="NCBI Taxonomy" id="1738132"/>
    <lineage>
        <taxon>Eukaryota</taxon>
        <taxon>Fungi</taxon>
        <taxon>Dikarya</taxon>
        <taxon>Basidiomycota</taxon>
        <taxon>Agaricomycotina</taxon>
        <taxon>Agaricomycetes</taxon>
        <taxon>Agaricomycetidae</taxon>
        <taxon>Agaricales</taxon>
        <taxon>Marasmiineae</taxon>
        <taxon>Mycenaceae</taxon>
        <taxon>Roridomyces</taxon>
    </lineage>
</organism>
<evidence type="ECO:0000313" key="2">
    <source>
        <dbReference type="Proteomes" id="UP001221142"/>
    </source>
</evidence>
<protein>
    <submittedName>
        <fullName evidence="1">Uncharacterized protein</fullName>
    </submittedName>
</protein>
<name>A0AAD7CED1_9AGAR</name>